<dbReference type="InterPro" id="IPR045190">
    <property type="entry name" value="MCCB/AccD1-like"/>
</dbReference>
<comment type="caution">
    <text evidence="10">The sequence shown here is derived from an EMBL/GenBank/DDBJ whole genome shotgun (WGS) entry which is preliminary data.</text>
</comment>
<comment type="similarity">
    <text evidence="1">Belongs to the AccD/PCCB family.</text>
</comment>
<evidence type="ECO:0000259" key="8">
    <source>
        <dbReference type="PROSITE" id="PS50980"/>
    </source>
</evidence>
<feature type="region of interest" description="Disordered" evidence="7">
    <location>
        <begin position="533"/>
        <end position="560"/>
    </location>
</feature>
<proteinExistence type="inferred from homology"/>
<evidence type="ECO:0000256" key="7">
    <source>
        <dbReference type="SAM" id="MobiDB-lite"/>
    </source>
</evidence>
<accession>A0A8S0XEQ8</accession>
<dbReference type="EMBL" id="CACVBS010000028">
    <property type="protein sequence ID" value="CAA7260089.1"/>
    <property type="molecule type" value="Genomic_DNA"/>
</dbReference>
<evidence type="ECO:0000256" key="5">
    <source>
        <dbReference type="ARBA" id="ARBA00031404"/>
    </source>
</evidence>
<dbReference type="InterPro" id="IPR011763">
    <property type="entry name" value="COA_CT_C"/>
</dbReference>
<dbReference type="OrthoDB" id="439921at2759"/>
<dbReference type="FunFam" id="3.90.226.10:FF:000091">
    <property type="entry name" value="Probable methylcrotonyl-CoA carboxylase beta chain, mitochondrial"/>
    <property type="match status" value="1"/>
</dbReference>
<evidence type="ECO:0000259" key="9">
    <source>
        <dbReference type="PROSITE" id="PS50989"/>
    </source>
</evidence>
<dbReference type="GO" id="GO:0004485">
    <property type="term" value="F:methylcrotonoyl-CoA carboxylase activity"/>
    <property type="evidence" value="ECO:0007669"/>
    <property type="project" value="UniProtKB-EC"/>
</dbReference>
<dbReference type="Pfam" id="PF01039">
    <property type="entry name" value="Carboxyl_trans"/>
    <property type="match status" value="1"/>
</dbReference>
<protein>
    <recommendedName>
        <fullName evidence="3">methylcrotonoyl-CoA carboxylase</fullName>
        <ecNumber evidence="3">6.4.1.4</ecNumber>
    </recommendedName>
    <alternativeName>
        <fullName evidence="5">3-methylcrotonyl-CoA carboxylase 2</fullName>
    </alternativeName>
    <alternativeName>
        <fullName evidence="4">3-methylcrotonyl-CoA:carbon dioxide ligase subunit beta</fullName>
    </alternativeName>
</protein>
<comment type="catalytic activity">
    <reaction evidence="6">
        <text>3-methylbut-2-enoyl-CoA + hydrogencarbonate + ATP = 3-methyl-(2E)-glutaconyl-CoA + ADP + phosphate + H(+)</text>
        <dbReference type="Rhea" id="RHEA:13589"/>
        <dbReference type="ChEBI" id="CHEBI:15378"/>
        <dbReference type="ChEBI" id="CHEBI:17544"/>
        <dbReference type="ChEBI" id="CHEBI:30616"/>
        <dbReference type="ChEBI" id="CHEBI:43474"/>
        <dbReference type="ChEBI" id="CHEBI:57344"/>
        <dbReference type="ChEBI" id="CHEBI:57346"/>
        <dbReference type="ChEBI" id="CHEBI:456216"/>
        <dbReference type="EC" id="6.4.1.4"/>
    </reaction>
</comment>
<dbReference type="InterPro" id="IPR034733">
    <property type="entry name" value="AcCoA_carboxyl_beta"/>
</dbReference>
<dbReference type="PANTHER" id="PTHR22855">
    <property type="entry name" value="ACETYL, PROPIONYL, PYRUVATE, AND GLUTACONYL CARBOXYLASE-RELATED"/>
    <property type="match status" value="1"/>
</dbReference>
<comment type="pathway">
    <text evidence="2">Amino-acid degradation; L-leucine degradation; (S)-3-hydroxy-3-methylglutaryl-CoA from 3-isovaleryl-CoA: step 2/3.</text>
</comment>
<sequence>MHGLLSRALWRTMPQATRRAYHASVLPSLISTSSPEFQAKAAAMDELVKDLEANLARARLGGGSKAAERMKAKGKLLPRDRLNYILDPGSPFLELSPLAAHEVYDGQYIPGAGMIAGIGRISGTECVIVVNDATVKGGSYYPLTVKKHLRAQEIARENRLPCVYVVESGGAALPHQANVFPDKEHFGRIFYNMAQMSALGIPQIAVVHGISVAGGAYVPAMADENIIVQNQGHIFLAGPPLVKAATGEIVDEETLGGGLMHSTESGVTDHLARDDEHALALARGIVGDLGQASRPLASPSTTPEDPLYPASELHGIVGTDVRQPFDMRDVIARIVDGSRFREFKKEYGTTMITGFANIHGYEIGIVANNGILFSPSALKATHFIQLCSQRQIPLLFLVNVTGYMVGSKAEKGGIAKDGAKMVRAVACADVPKFTVIVGGSFGAGNYGMAGRAYSPRFLWMWPNAKVSVMGSAQLSQVMTTVSRDPSQHSSLQAEIENQSTALYSTARLWDDGIIKPTDTRDVVGLGLALASRERRSEGSSSNQKTTTWDGDGKGFGVFRM</sequence>
<gene>
    <name evidence="10" type="ORF">AAE3_LOCUS2156</name>
</gene>
<evidence type="ECO:0000256" key="1">
    <source>
        <dbReference type="ARBA" id="ARBA00006102"/>
    </source>
</evidence>
<dbReference type="PROSITE" id="PS50980">
    <property type="entry name" value="COA_CT_NTER"/>
    <property type="match status" value="1"/>
</dbReference>
<evidence type="ECO:0000256" key="6">
    <source>
        <dbReference type="ARBA" id="ARBA00052347"/>
    </source>
</evidence>
<dbReference type="EC" id="6.4.1.4" evidence="3"/>
<dbReference type="InterPro" id="IPR011762">
    <property type="entry name" value="COA_CT_N"/>
</dbReference>
<evidence type="ECO:0000256" key="4">
    <source>
        <dbReference type="ARBA" id="ARBA00031237"/>
    </source>
</evidence>
<dbReference type="PROSITE" id="PS50989">
    <property type="entry name" value="COA_CT_CTER"/>
    <property type="match status" value="1"/>
</dbReference>
<dbReference type="Proteomes" id="UP000467700">
    <property type="component" value="Unassembled WGS sequence"/>
</dbReference>
<reference evidence="10 11" key="1">
    <citation type="submission" date="2020-01" db="EMBL/GenBank/DDBJ databases">
        <authorList>
            <person name="Gupta K D."/>
        </authorList>
    </citation>
    <scope>NUCLEOTIDE SEQUENCE [LARGE SCALE GENOMIC DNA]</scope>
</reference>
<dbReference type="GO" id="GO:1905202">
    <property type="term" value="C:methylcrotonoyl-CoA carboxylase complex"/>
    <property type="evidence" value="ECO:0007669"/>
    <property type="project" value="TreeGrafter"/>
</dbReference>
<keyword evidence="11" id="KW-1185">Reference proteome</keyword>
<evidence type="ECO:0000256" key="3">
    <source>
        <dbReference type="ARBA" id="ARBA00026116"/>
    </source>
</evidence>
<dbReference type="InterPro" id="IPR029045">
    <property type="entry name" value="ClpP/crotonase-like_dom_sf"/>
</dbReference>
<evidence type="ECO:0000256" key="2">
    <source>
        <dbReference type="ARBA" id="ARBA00025711"/>
    </source>
</evidence>
<dbReference type="Gene3D" id="3.90.226.10">
    <property type="entry name" value="2-enoyl-CoA Hydratase, Chain A, domain 1"/>
    <property type="match status" value="2"/>
</dbReference>
<dbReference type="AlphaFoldDB" id="A0A8S0XEQ8"/>
<dbReference type="GO" id="GO:0005739">
    <property type="term" value="C:mitochondrion"/>
    <property type="evidence" value="ECO:0007669"/>
    <property type="project" value="TreeGrafter"/>
</dbReference>
<organism evidence="10 11">
    <name type="scientific">Cyclocybe aegerita</name>
    <name type="common">Black poplar mushroom</name>
    <name type="synonym">Agrocybe aegerita</name>
    <dbReference type="NCBI Taxonomy" id="1973307"/>
    <lineage>
        <taxon>Eukaryota</taxon>
        <taxon>Fungi</taxon>
        <taxon>Dikarya</taxon>
        <taxon>Basidiomycota</taxon>
        <taxon>Agaricomycotina</taxon>
        <taxon>Agaricomycetes</taxon>
        <taxon>Agaricomycetidae</taxon>
        <taxon>Agaricales</taxon>
        <taxon>Agaricineae</taxon>
        <taxon>Bolbitiaceae</taxon>
        <taxon>Cyclocybe</taxon>
    </lineage>
</organism>
<dbReference type="SUPFAM" id="SSF52096">
    <property type="entry name" value="ClpP/crotonase"/>
    <property type="match status" value="2"/>
</dbReference>
<dbReference type="GO" id="GO:0006552">
    <property type="term" value="P:L-leucine catabolic process"/>
    <property type="evidence" value="ECO:0007669"/>
    <property type="project" value="TreeGrafter"/>
</dbReference>
<evidence type="ECO:0000313" key="11">
    <source>
        <dbReference type="Proteomes" id="UP000467700"/>
    </source>
</evidence>
<evidence type="ECO:0000313" key="10">
    <source>
        <dbReference type="EMBL" id="CAA7260089.1"/>
    </source>
</evidence>
<feature type="domain" description="CoA carboxyltransferase C-terminal" evidence="9">
    <location>
        <begin position="299"/>
        <end position="535"/>
    </location>
</feature>
<name>A0A8S0XEQ8_CYCAE</name>
<dbReference type="FunFam" id="3.90.226.10:FF:000046">
    <property type="entry name" value="Geranyl-CoA carboxylase beta subunit"/>
    <property type="match status" value="1"/>
</dbReference>
<dbReference type="PANTHER" id="PTHR22855:SF13">
    <property type="entry name" value="METHYLCROTONOYL-COA CARBOXYLASE BETA CHAIN, MITOCHONDRIAL"/>
    <property type="match status" value="1"/>
</dbReference>
<feature type="domain" description="CoA carboxyltransferase N-terminal" evidence="8">
    <location>
        <begin position="44"/>
        <end position="301"/>
    </location>
</feature>